<feature type="transmembrane region" description="Helical" evidence="1">
    <location>
        <begin position="25"/>
        <end position="42"/>
    </location>
</feature>
<keyword evidence="5" id="KW-1185">Reference proteome</keyword>
<feature type="transmembrane region" description="Helical" evidence="1">
    <location>
        <begin position="168"/>
        <end position="186"/>
    </location>
</feature>
<evidence type="ECO:0000313" key="3">
    <source>
        <dbReference type="EMBL" id="WQG88300.1"/>
    </source>
</evidence>
<keyword evidence="1" id="KW-0812">Transmembrane</keyword>
<gene>
    <name evidence="2" type="ORF">SAMN05661012_06532</name>
    <name evidence="3" type="ORF">SR876_25605</name>
</gene>
<reference evidence="3 5" key="2">
    <citation type="submission" date="2023-11" db="EMBL/GenBank/DDBJ databases">
        <title>MicrobeMod: A computational toolkit for identifying prokaryotic methylation and restriction-modification with nanopore sequencing.</title>
        <authorList>
            <person name="Crits-Christoph A."/>
            <person name="Kang S.C."/>
            <person name="Lee H."/>
            <person name="Ostrov N."/>
        </authorList>
    </citation>
    <scope>NUCLEOTIDE SEQUENCE [LARGE SCALE GENOMIC DNA]</scope>
    <source>
        <strain evidence="3 5">ATCC 23090</strain>
    </source>
</reference>
<proteinExistence type="predicted"/>
<accession>A0A1K1T036</accession>
<keyword evidence="1" id="KW-1133">Transmembrane helix</keyword>
<protein>
    <recommendedName>
        <fullName evidence="6">Dolichyl-phosphate-mannose-protein mannosyltransferase</fullName>
    </recommendedName>
</protein>
<dbReference type="EMBL" id="CP140154">
    <property type="protein sequence ID" value="WQG88300.1"/>
    <property type="molecule type" value="Genomic_DNA"/>
</dbReference>
<name>A0A1K1T036_9BACT</name>
<evidence type="ECO:0000256" key="1">
    <source>
        <dbReference type="SAM" id="Phobius"/>
    </source>
</evidence>
<dbReference type="OrthoDB" id="635898at2"/>
<dbReference type="Proteomes" id="UP000183788">
    <property type="component" value="Unassembled WGS sequence"/>
</dbReference>
<evidence type="ECO:0000313" key="4">
    <source>
        <dbReference type="Proteomes" id="UP000183788"/>
    </source>
</evidence>
<organism evidence="2 4">
    <name type="scientific">Chitinophaga sancti</name>
    <dbReference type="NCBI Taxonomy" id="1004"/>
    <lineage>
        <taxon>Bacteria</taxon>
        <taxon>Pseudomonadati</taxon>
        <taxon>Bacteroidota</taxon>
        <taxon>Chitinophagia</taxon>
        <taxon>Chitinophagales</taxon>
        <taxon>Chitinophagaceae</taxon>
        <taxon>Chitinophaga</taxon>
    </lineage>
</organism>
<feature type="transmembrane region" description="Helical" evidence="1">
    <location>
        <begin position="117"/>
        <end position="135"/>
    </location>
</feature>
<feature type="transmembrane region" description="Helical" evidence="1">
    <location>
        <begin position="418"/>
        <end position="440"/>
    </location>
</feature>
<feature type="transmembrane region" description="Helical" evidence="1">
    <location>
        <begin position="452"/>
        <end position="471"/>
    </location>
</feature>
<dbReference type="RefSeq" id="WP_072366466.1">
    <property type="nucleotide sequence ID" value="NZ_CP139972.1"/>
</dbReference>
<feature type="transmembrane region" description="Helical" evidence="1">
    <location>
        <begin position="142"/>
        <end position="162"/>
    </location>
</feature>
<dbReference type="EMBL" id="FPIZ01000044">
    <property type="protein sequence ID" value="SFW89968.1"/>
    <property type="molecule type" value="Genomic_DNA"/>
</dbReference>
<evidence type="ECO:0000313" key="2">
    <source>
        <dbReference type="EMBL" id="SFW89968.1"/>
    </source>
</evidence>
<feature type="transmembrane region" description="Helical" evidence="1">
    <location>
        <begin position="57"/>
        <end position="79"/>
    </location>
</feature>
<keyword evidence="1" id="KW-0472">Membrane</keyword>
<sequence>MTIFRYQKLTQIEFERKIFYDKENLIYLGLAYSITVLLWWVFKKYYPFPNVIFDSYYYLNATASNALVNAWPIGYSWFVSFIGRFSHSPNLFVTVQYFLLNTSLLIFFFSLKYLFNLPKWISFILFIFLFFNPIYIYTSNLILSDALFTTLSILWISNIIWIVNYPRYWMIITHAVLILMVFMVRYNALYYPMVGTISFLLIKKDYLYKLIGIFLQFFFIGAFIFFTIHKNKSTFGVNQFSSFGGWKLANDALYMYKHVYKKKEDVLPPKFLPLEAHVKRYFDEKIDSVDLFTPDPTSGSYYMYIYPSPLLTYRDSVFGYVGSPLDIQTFSKLGPLYQEYGSRLVIKNPIAFSEYFIWPNIQRYFISPPEVYTDSYNPFTIRMDSLGLATRKWFNLKSISAKYSAINFRNTIFMNYPILNIIIHMMFSLTYISLMVMTGFSGIGGQLRKSIFIIGVLWIFDFGFNIIAAAVVLRYQIFITVIEFSFAIIFLGRIINNKKSQSTPLNI</sequence>
<reference evidence="2 4" key="1">
    <citation type="submission" date="2016-11" db="EMBL/GenBank/DDBJ databases">
        <authorList>
            <person name="Jaros S."/>
            <person name="Januszkiewicz K."/>
            <person name="Wedrychowicz H."/>
        </authorList>
    </citation>
    <scope>NUCLEOTIDE SEQUENCE [LARGE SCALE GENOMIC DNA]</scope>
    <source>
        <strain evidence="2 4">DSM 784</strain>
    </source>
</reference>
<feature type="transmembrane region" description="Helical" evidence="1">
    <location>
        <begin position="477"/>
        <end position="495"/>
    </location>
</feature>
<feature type="transmembrane region" description="Helical" evidence="1">
    <location>
        <begin position="91"/>
        <end position="111"/>
    </location>
</feature>
<evidence type="ECO:0008006" key="6">
    <source>
        <dbReference type="Google" id="ProtNLM"/>
    </source>
</evidence>
<dbReference type="AlphaFoldDB" id="A0A1K1T036"/>
<evidence type="ECO:0000313" key="5">
    <source>
        <dbReference type="Proteomes" id="UP001326715"/>
    </source>
</evidence>
<dbReference type="STRING" id="1004.SAMN05661012_06532"/>
<dbReference type="Proteomes" id="UP001326715">
    <property type="component" value="Chromosome"/>
</dbReference>
<feature type="transmembrane region" description="Helical" evidence="1">
    <location>
        <begin position="206"/>
        <end position="228"/>
    </location>
</feature>